<keyword evidence="7 15" id="KW-0479">Metal-binding</keyword>
<dbReference type="SUPFAM" id="SSF101353">
    <property type="entry name" value="Putative anticodon-binding domain of alanyl-tRNA synthetase (AlaRS)"/>
    <property type="match status" value="1"/>
</dbReference>
<keyword evidence="9 15" id="KW-0862">Zinc</keyword>
<dbReference type="InterPro" id="IPR018163">
    <property type="entry name" value="Thr/Ala-tRNA-synth_IIc_edit"/>
</dbReference>
<dbReference type="SUPFAM" id="SSF55681">
    <property type="entry name" value="Class II aaRS and biotin synthetases"/>
    <property type="match status" value="1"/>
</dbReference>
<evidence type="ECO:0000256" key="9">
    <source>
        <dbReference type="ARBA" id="ARBA00022833"/>
    </source>
</evidence>
<dbReference type="Gene3D" id="3.10.310.40">
    <property type="match status" value="1"/>
</dbReference>
<dbReference type="PROSITE" id="PS50860">
    <property type="entry name" value="AA_TRNA_LIGASE_II_ALA"/>
    <property type="match status" value="1"/>
</dbReference>
<dbReference type="InterPro" id="IPR002318">
    <property type="entry name" value="Ala-tRNA-lgiase_IIc"/>
</dbReference>
<dbReference type="InterPro" id="IPR018164">
    <property type="entry name" value="Ala-tRNA-synth_IIc_N"/>
</dbReference>
<feature type="binding site" evidence="15">
    <location>
        <position position="656"/>
    </location>
    <ligand>
        <name>Zn(2+)</name>
        <dbReference type="ChEBI" id="CHEBI:29105"/>
    </ligand>
</feature>
<keyword evidence="5 15" id="KW-0820">tRNA-binding</keyword>
<dbReference type="Pfam" id="PF07973">
    <property type="entry name" value="tRNA_SAD"/>
    <property type="match status" value="1"/>
</dbReference>
<feature type="binding site" evidence="15">
    <location>
        <position position="774"/>
    </location>
    <ligand>
        <name>Zn(2+)</name>
        <dbReference type="ChEBI" id="CHEBI:29105"/>
    </ligand>
</feature>
<comment type="subunit">
    <text evidence="15">Monomer.</text>
</comment>
<dbReference type="InterPro" id="IPR023033">
    <property type="entry name" value="Ala_tRNA_ligase_euk/bac"/>
</dbReference>
<sequence length="1033" mass="115605">MSIGSALKLITDRFNRTLHSSKFTIYRQQQQQQQQQPYLSSNNNNKQQIRMDHNLTSKQIRSIFIDYFKDKHDHLYVPSSSTIPVDDNTLLFTNAGMNQYKDIFLGRVDPGSAKATWKRTVNSQKCVRAGGKHNDLDDVGKDVYHHTFFEMLGNWSFGDYFKREAIEMGWDLLTNVYKIPRERLYVTYFGGDSKSGLDADLETKQIWLDIGIPESRVLPFDMRDNFWEMGETGPCGPCSEIHFDRIGDRDAAPLVNMDDPDVLEIWNLVFIQFDRQSDNSLKLLPKKHVDTGMGFERLTSVIQGKRSNYDTDLFQPIFHEISQKCSIAPYSGLVGEADINGIDMAYRVVADHIRTLTITLSDGGRPDQSGQGYVLKRLLRRAVRYATEKLNASPGVLGSLVHSVVAMLGDVFPEVTKCPDDLQRLIDKEERQFLLTLKRGVKVFSQKADSLIKSGSTSVPGDLAWQMYDTYGFPLDLTRLMAEEKKLCIDQVGYESAKLKAQAIARGETNVEEVRIDLDVHSIDSLKNNSVPLTDDVYKYSYETDNEDYRLAGCEGTVLAILLLDKQFVGSAANQAVGLVLDKTCFYAENGGQLCDTGFISKGEEVEVVIDRVQVKGGYVIHVGQLEGTISVGDTVTLDVNEERRRGLMNNHTGTHVLNFGLRSVLGNADQRGSLVAPDRLRFDFTADQPMTTDQVKSTEGVCQTLIRSEFPVYTQEIELARAKEVKGLRAMFEEGYPEMVRMVTIGIPIDTIMQDPSGPTALQYSVELCGGTHLRNSKHILELAIMSQEPNAAGVRRIEAVTGREAVLVRQNAVSLGKRITQGIKDIEDAVSNNLLTLKRALTKLSELKEGADGKGGIKREFVPIWFKDELREKLDSVKDKFEKTEREQYNALKKIALQHTQEIIDTAQKDNKFLVFIVKAGAMMKALEESMKKFKADFPQTPVLLLSSGLEDGQNKIICYVHVPKSVVQLKEGSMKASEWVHRVMPVINGKGGGRDMVAQGTGTKVEAMDEAIQVATIFAKEALTVGKKSS</sequence>
<dbReference type="SUPFAM" id="SSF55186">
    <property type="entry name" value="ThrRS/AlaRS common domain"/>
    <property type="match status" value="1"/>
</dbReference>
<comment type="catalytic activity">
    <reaction evidence="14 15">
        <text>tRNA(Ala) + L-alanine + ATP = L-alanyl-tRNA(Ala) + AMP + diphosphate</text>
        <dbReference type="Rhea" id="RHEA:12540"/>
        <dbReference type="Rhea" id="RHEA-COMP:9657"/>
        <dbReference type="Rhea" id="RHEA-COMP:9923"/>
        <dbReference type="ChEBI" id="CHEBI:30616"/>
        <dbReference type="ChEBI" id="CHEBI:33019"/>
        <dbReference type="ChEBI" id="CHEBI:57972"/>
        <dbReference type="ChEBI" id="CHEBI:78442"/>
        <dbReference type="ChEBI" id="CHEBI:78497"/>
        <dbReference type="ChEBI" id="CHEBI:456215"/>
        <dbReference type="EC" id="6.1.1.7"/>
    </reaction>
</comment>
<dbReference type="GO" id="GO:0002161">
    <property type="term" value="F:aminoacyl-tRNA deacylase activity"/>
    <property type="evidence" value="ECO:0007669"/>
    <property type="project" value="TreeGrafter"/>
</dbReference>
<dbReference type="FunFam" id="3.30.930.10:FF:000011">
    <property type="entry name" value="Alanine--tRNA ligase, cytoplasmic"/>
    <property type="match status" value="1"/>
</dbReference>
<dbReference type="GO" id="GO:0006419">
    <property type="term" value="P:alanyl-tRNA aminoacylation"/>
    <property type="evidence" value="ECO:0007669"/>
    <property type="project" value="InterPro"/>
</dbReference>
<dbReference type="GO" id="GO:0000049">
    <property type="term" value="F:tRNA binding"/>
    <property type="evidence" value="ECO:0007669"/>
    <property type="project" value="UniProtKB-KW"/>
</dbReference>
<evidence type="ECO:0000256" key="7">
    <source>
        <dbReference type="ARBA" id="ARBA00022723"/>
    </source>
</evidence>
<dbReference type="FunFam" id="3.10.310.40:FF:000002">
    <property type="entry name" value="alanine--tRNA ligase, cytoplasmic"/>
    <property type="match status" value="1"/>
</dbReference>
<organism evidence="17 18">
    <name type="scientific">Oopsacas minuta</name>
    <dbReference type="NCBI Taxonomy" id="111878"/>
    <lineage>
        <taxon>Eukaryota</taxon>
        <taxon>Metazoa</taxon>
        <taxon>Porifera</taxon>
        <taxon>Hexactinellida</taxon>
        <taxon>Hexasterophora</taxon>
        <taxon>Lyssacinosida</taxon>
        <taxon>Leucopsacidae</taxon>
        <taxon>Oopsacas</taxon>
    </lineage>
</organism>
<keyword evidence="6 15" id="KW-0436">Ligase</keyword>
<dbReference type="GO" id="GO:0004813">
    <property type="term" value="F:alanine-tRNA ligase activity"/>
    <property type="evidence" value="ECO:0007669"/>
    <property type="project" value="UniProtKB-UniRule"/>
</dbReference>
<keyword evidence="11 15" id="KW-0694">RNA-binding</keyword>
<evidence type="ECO:0000256" key="2">
    <source>
        <dbReference type="ARBA" id="ARBA00013168"/>
    </source>
</evidence>
<dbReference type="InterPro" id="IPR045864">
    <property type="entry name" value="aa-tRNA-synth_II/BPL/LPL"/>
</dbReference>
<dbReference type="SUPFAM" id="SSF50447">
    <property type="entry name" value="Translation proteins"/>
    <property type="match status" value="1"/>
</dbReference>
<dbReference type="InterPro" id="IPR012947">
    <property type="entry name" value="tRNA_SAD"/>
</dbReference>
<dbReference type="GO" id="GO:0005739">
    <property type="term" value="C:mitochondrion"/>
    <property type="evidence" value="ECO:0007669"/>
    <property type="project" value="TreeGrafter"/>
</dbReference>
<dbReference type="PRINTS" id="PR00980">
    <property type="entry name" value="TRNASYNTHALA"/>
</dbReference>
<dbReference type="InterPro" id="IPR003156">
    <property type="entry name" value="DHHA1_dom"/>
</dbReference>
<feature type="domain" description="Alanyl-transfer RNA synthetases family profile" evidence="16">
    <location>
        <begin position="55"/>
        <end position="813"/>
    </location>
</feature>
<dbReference type="InterPro" id="IPR009000">
    <property type="entry name" value="Transl_B-barrel_sf"/>
</dbReference>
<dbReference type="Pfam" id="PF02272">
    <property type="entry name" value="DHHA1"/>
    <property type="match status" value="1"/>
</dbReference>
<feature type="binding site" evidence="15">
    <location>
        <position position="770"/>
    </location>
    <ligand>
        <name>Zn(2+)</name>
        <dbReference type="ChEBI" id="CHEBI:29105"/>
    </ligand>
</feature>
<dbReference type="EMBL" id="JAKMXF010000221">
    <property type="protein sequence ID" value="KAI6654696.1"/>
    <property type="molecule type" value="Genomic_DNA"/>
</dbReference>
<dbReference type="Gene3D" id="2.40.30.130">
    <property type="match status" value="1"/>
</dbReference>
<evidence type="ECO:0000313" key="18">
    <source>
        <dbReference type="Proteomes" id="UP001165289"/>
    </source>
</evidence>
<evidence type="ECO:0000256" key="10">
    <source>
        <dbReference type="ARBA" id="ARBA00022840"/>
    </source>
</evidence>
<dbReference type="EC" id="6.1.1.7" evidence="2"/>
<keyword evidence="4" id="KW-0963">Cytoplasm</keyword>
<evidence type="ECO:0000256" key="11">
    <source>
        <dbReference type="ARBA" id="ARBA00022884"/>
    </source>
</evidence>
<dbReference type="HAMAP" id="MF_00036_B">
    <property type="entry name" value="Ala_tRNA_synth_B"/>
    <property type="match status" value="1"/>
</dbReference>
<gene>
    <name evidence="17" type="ORF">LOD99_2575</name>
</gene>
<keyword evidence="10 15" id="KW-0067">ATP-binding</keyword>
<proteinExistence type="inferred from homology"/>
<accession>A0AAV7K0L1</accession>
<keyword evidence="18" id="KW-1185">Reference proteome</keyword>
<evidence type="ECO:0000313" key="17">
    <source>
        <dbReference type="EMBL" id="KAI6654696.1"/>
    </source>
</evidence>
<comment type="similarity">
    <text evidence="1">Belongs to the class-II aminoacyl-tRNA synthetase family. Alax-L subfamily.</text>
</comment>
<dbReference type="GO" id="GO:0005524">
    <property type="term" value="F:ATP binding"/>
    <property type="evidence" value="ECO:0007669"/>
    <property type="project" value="UniProtKB-UniRule"/>
</dbReference>
<name>A0AAV7K0L1_9METZ</name>
<evidence type="ECO:0000259" key="16">
    <source>
        <dbReference type="PROSITE" id="PS50860"/>
    </source>
</evidence>
<dbReference type="AlphaFoldDB" id="A0AAV7K0L1"/>
<evidence type="ECO:0000256" key="3">
    <source>
        <dbReference type="ARBA" id="ARBA00017959"/>
    </source>
</evidence>
<comment type="function">
    <text evidence="15">Catalyzes the attachment of alanine to tRNA(Ala) in a two-step reaction: alanine is first activated by ATP to form Ala-AMP and then transferred to the acceptor end of tRNA(Ala). Also edits incorrectly charged tRNA(Ala) via its editing domain.</text>
</comment>
<comment type="caution">
    <text evidence="17">The sequence shown here is derived from an EMBL/GenBank/DDBJ whole genome shotgun (WGS) entry which is preliminary data.</text>
</comment>
<evidence type="ECO:0000256" key="8">
    <source>
        <dbReference type="ARBA" id="ARBA00022741"/>
    </source>
</evidence>
<dbReference type="FunFam" id="3.30.980.10:FF:000004">
    <property type="entry name" value="Alanine--tRNA ligase, cytoplasmic"/>
    <property type="match status" value="1"/>
</dbReference>
<evidence type="ECO:0000256" key="5">
    <source>
        <dbReference type="ARBA" id="ARBA00022555"/>
    </source>
</evidence>
<dbReference type="Gene3D" id="3.30.980.10">
    <property type="entry name" value="Threonyl-trna Synthetase, Chain A, domain 2"/>
    <property type="match status" value="1"/>
</dbReference>
<evidence type="ECO:0000256" key="1">
    <source>
        <dbReference type="ARBA" id="ARBA00008429"/>
    </source>
</evidence>
<dbReference type="InterPro" id="IPR018165">
    <property type="entry name" value="Ala-tRNA-synth_IIc_core"/>
</dbReference>
<keyword evidence="8 15" id="KW-0547">Nucleotide-binding</keyword>
<dbReference type="PANTHER" id="PTHR11777:SF9">
    <property type="entry name" value="ALANINE--TRNA LIGASE, CYTOPLASMIC"/>
    <property type="match status" value="1"/>
</dbReference>
<dbReference type="Gene3D" id="3.30.930.10">
    <property type="entry name" value="Bira Bifunctional Protein, Domain 2"/>
    <property type="match status" value="1"/>
</dbReference>
<feature type="binding site" evidence="15">
    <location>
        <position position="652"/>
    </location>
    <ligand>
        <name>Zn(2+)</name>
        <dbReference type="ChEBI" id="CHEBI:29105"/>
    </ligand>
</feature>
<dbReference type="InterPro" id="IPR050058">
    <property type="entry name" value="Ala-tRNA_ligase"/>
</dbReference>
<dbReference type="Proteomes" id="UP001165289">
    <property type="component" value="Unassembled WGS sequence"/>
</dbReference>
<dbReference type="SMART" id="SM00863">
    <property type="entry name" value="tRNA_SAD"/>
    <property type="match status" value="1"/>
</dbReference>
<evidence type="ECO:0000256" key="14">
    <source>
        <dbReference type="ARBA" id="ARBA00048300"/>
    </source>
</evidence>
<comment type="domain">
    <text evidence="15">Consists of three domains; the N-terminal catalytic domain, the editing domain and the C-terminal C-Ala domain. The editing domain removes incorrectly charged amino acids, while the C-Ala domain, along with tRNA(Ala), serves as a bridge to cooperatively bring together the editing and aminoacylation centers thus stimulating deacylation of misacylated tRNAs.</text>
</comment>
<evidence type="ECO:0000256" key="12">
    <source>
        <dbReference type="ARBA" id="ARBA00022917"/>
    </source>
</evidence>
<dbReference type="InterPro" id="IPR018162">
    <property type="entry name" value="Ala-tRNA-ligase_IIc_anticod-bd"/>
</dbReference>
<reference evidence="17 18" key="1">
    <citation type="journal article" date="2023" name="BMC Biol.">
        <title>The compact genome of the sponge Oopsacas minuta (Hexactinellida) is lacking key metazoan core genes.</title>
        <authorList>
            <person name="Santini S."/>
            <person name="Schenkelaars Q."/>
            <person name="Jourda C."/>
            <person name="Duchesne M."/>
            <person name="Belahbib H."/>
            <person name="Rocher C."/>
            <person name="Selva M."/>
            <person name="Riesgo A."/>
            <person name="Vervoort M."/>
            <person name="Leys S.P."/>
            <person name="Kodjabachian L."/>
            <person name="Le Bivic A."/>
            <person name="Borchiellini C."/>
            <person name="Claverie J.M."/>
            <person name="Renard E."/>
        </authorList>
    </citation>
    <scope>NUCLEOTIDE SEQUENCE [LARGE SCALE GENOMIC DNA]</scope>
    <source>
        <strain evidence="17">SPO-2</strain>
    </source>
</reference>
<keyword evidence="12 15" id="KW-0648">Protein biosynthesis</keyword>
<dbReference type="GO" id="GO:0008270">
    <property type="term" value="F:zinc ion binding"/>
    <property type="evidence" value="ECO:0007669"/>
    <property type="project" value="UniProtKB-UniRule"/>
</dbReference>
<protein>
    <recommendedName>
        <fullName evidence="3">Alanine--tRNA ligase</fullName>
        <ecNumber evidence="2">6.1.1.7</ecNumber>
    </recommendedName>
</protein>
<dbReference type="CDD" id="cd00673">
    <property type="entry name" value="AlaRS_core"/>
    <property type="match status" value="1"/>
</dbReference>
<evidence type="ECO:0000256" key="15">
    <source>
        <dbReference type="HAMAP-Rule" id="MF_03133"/>
    </source>
</evidence>
<keyword evidence="13 15" id="KW-0030">Aminoacyl-tRNA synthetase</keyword>
<evidence type="ECO:0000256" key="6">
    <source>
        <dbReference type="ARBA" id="ARBA00022598"/>
    </source>
</evidence>
<evidence type="ECO:0000256" key="13">
    <source>
        <dbReference type="ARBA" id="ARBA00023146"/>
    </source>
</evidence>
<dbReference type="Pfam" id="PF01411">
    <property type="entry name" value="tRNA-synt_2c"/>
    <property type="match status" value="1"/>
</dbReference>
<dbReference type="PANTHER" id="PTHR11777">
    <property type="entry name" value="ALANYL-TRNA SYNTHETASE"/>
    <property type="match status" value="1"/>
</dbReference>
<comment type="cofactor">
    <cofactor evidence="15">
        <name>Zn(2+)</name>
        <dbReference type="ChEBI" id="CHEBI:29105"/>
    </cofactor>
    <text evidence="15">Binds 1 zinc ion per subunit.</text>
</comment>
<dbReference type="NCBIfam" id="TIGR00344">
    <property type="entry name" value="alaS"/>
    <property type="match status" value="1"/>
</dbReference>
<evidence type="ECO:0000256" key="4">
    <source>
        <dbReference type="ARBA" id="ARBA00022490"/>
    </source>
</evidence>